<dbReference type="FunFam" id="3.30.420.60:FF:000003">
    <property type="entry name" value="Peptide chain release factor subunit 1"/>
    <property type="match status" value="1"/>
</dbReference>
<protein>
    <recommendedName>
        <fullName evidence="4">Eukaryotic peptide chain release factor subunit 1</fullName>
    </recommendedName>
</protein>
<evidence type="ECO:0000256" key="1">
    <source>
        <dbReference type="ARBA" id="ARBA00004496"/>
    </source>
</evidence>
<name>A0A0L0DIX5_THETB</name>
<evidence type="ECO:0000256" key="3">
    <source>
        <dbReference type="ARBA" id="ARBA00011520"/>
    </source>
</evidence>
<dbReference type="InterPro" id="IPR005142">
    <property type="entry name" value="eRF1_3"/>
</dbReference>
<dbReference type="Gene3D" id="3.30.960.10">
    <property type="entry name" value="eRF1 domain 1"/>
    <property type="match status" value="1"/>
</dbReference>
<evidence type="ECO:0000313" key="9">
    <source>
        <dbReference type="Proteomes" id="UP000054408"/>
    </source>
</evidence>
<keyword evidence="9" id="KW-1185">Reference proteome</keyword>
<dbReference type="Pfam" id="PF03464">
    <property type="entry name" value="eRF1_2"/>
    <property type="match status" value="1"/>
</dbReference>
<dbReference type="EMBL" id="GL349472">
    <property type="protein sequence ID" value="KNC52349.1"/>
    <property type="molecule type" value="Genomic_DNA"/>
</dbReference>
<dbReference type="InterPro" id="IPR024049">
    <property type="entry name" value="eRF1_1_sf"/>
</dbReference>
<gene>
    <name evidence="8" type="ORF">AMSG_08319</name>
</gene>
<dbReference type="Gene3D" id="3.30.420.60">
    <property type="entry name" value="eRF1 domain 2"/>
    <property type="match status" value="1"/>
</dbReference>
<dbReference type="STRING" id="461836.A0A0L0DIX5"/>
<accession>A0A0L0DIX5</accession>
<evidence type="ECO:0000313" key="8">
    <source>
        <dbReference type="EMBL" id="KNC52349.1"/>
    </source>
</evidence>
<feature type="domain" description="eRF1/Pelota-like N-terminal" evidence="7">
    <location>
        <begin position="5"/>
        <end position="141"/>
    </location>
</feature>
<comment type="subunit">
    <text evidence="3">Heterodimer of two subunits, one of which binds GTP.</text>
</comment>
<dbReference type="InterPro" id="IPR005140">
    <property type="entry name" value="eRF1_Pelota-like_N"/>
</dbReference>
<organism evidence="8 9">
    <name type="scientific">Thecamonas trahens ATCC 50062</name>
    <dbReference type="NCBI Taxonomy" id="461836"/>
    <lineage>
        <taxon>Eukaryota</taxon>
        <taxon>Apusozoa</taxon>
        <taxon>Apusomonadida</taxon>
        <taxon>Apusomonadidae</taxon>
        <taxon>Thecamonas</taxon>
    </lineage>
</organism>
<dbReference type="Pfam" id="PF03463">
    <property type="entry name" value="eRF1_1"/>
    <property type="match status" value="1"/>
</dbReference>
<dbReference type="OMA" id="GPGTEKM"/>
<keyword evidence="6" id="KW-0648">Protein biosynthesis</keyword>
<dbReference type="OrthoDB" id="10254527at2759"/>
<dbReference type="SMART" id="SM01194">
    <property type="entry name" value="eRF1_1"/>
    <property type="match status" value="1"/>
</dbReference>
<evidence type="ECO:0000256" key="4">
    <source>
        <dbReference type="ARBA" id="ARBA00013382"/>
    </source>
</evidence>
<dbReference type="SUPFAM" id="SSF55315">
    <property type="entry name" value="L30e-like"/>
    <property type="match status" value="1"/>
</dbReference>
<reference evidence="8 9" key="1">
    <citation type="submission" date="2010-05" db="EMBL/GenBank/DDBJ databases">
        <title>The Genome Sequence of Thecamonas trahens ATCC 50062.</title>
        <authorList>
            <consortium name="The Broad Institute Genome Sequencing Platform"/>
            <person name="Russ C."/>
            <person name="Cuomo C."/>
            <person name="Shea T."/>
            <person name="Young S.K."/>
            <person name="Zeng Q."/>
            <person name="Koehrsen M."/>
            <person name="Haas B."/>
            <person name="Borodovsky M."/>
            <person name="Guigo R."/>
            <person name="Alvarado L."/>
            <person name="Berlin A."/>
            <person name="Bochicchio J."/>
            <person name="Borenstein D."/>
            <person name="Chapman S."/>
            <person name="Chen Z."/>
            <person name="Freedman E."/>
            <person name="Gellesch M."/>
            <person name="Goldberg J."/>
            <person name="Griggs A."/>
            <person name="Gujja S."/>
            <person name="Heilman E."/>
            <person name="Heiman D."/>
            <person name="Hepburn T."/>
            <person name="Howarth C."/>
            <person name="Jen D."/>
            <person name="Larson L."/>
            <person name="Mehta T."/>
            <person name="Park D."/>
            <person name="Pearson M."/>
            <person name="Roberts A."/>
            <person name="Saif S."/>
            <person name="Shenoy N."/>
            <person name="Sisk P."/>
            <person name="Stolte C."/>
            <person name="Sykes S."/>
            <person name="Thomson T."/>
            <person name="Walk T."/>
            <person name="White J."/>
            <person name="Yandava C."/>
            <person name="Burger G."/>
            <person name="Gray M.W."/>
            <person name="Holland P.W.H."/>
            <person name="King N."/>
            <person name="Lang F.B.F."/>
            <person name="Roger A.J."/>
            <person name="Ruiz-Trillo I."/>
            <person name="Lander E."/>
            <person name="Nusbaum C."/>
        </authorList>
    </citation>
    <scope>NUCLEOTIDE SEQUENCE [LARGE SCALE GENOMIC DNA]</scope>
    <source>
        <strain evidence="8 9">ATCC 50062</strain>
    </source>
</reference>
<dbReference type="AlphaFoldDB" id="A0A0L0DIX5"/>
<comment type="subcellular location">
    <subcellularLocation>
        <location evidence="1">Cytoplasm</location>
    </subcellularLocation>
</comment>
<dbReference type="InterPro" id="IPR029064">
    <property type="entry name" value="Ribosomal_eL30-like_sf"/>
</dbReference>
<dbReference type="GO" id="GO:0003747">
    <property type="term" value="F:translation release factor activity"/>
    <property type="evidence" value="ECO:0007669"/>
    <property type="project" value="InterPro"/>
</dbReference>
<evidence type="ECO:0000259" key="7">
    <source>
        <dbReference type="SMART" id="SM01194"/>
    </source>
</evidence>
<dbReference type="Pfam" id="PF03465">
    <property type="entry name" value="eRF1_3"/>
    <property type="match status" value="1"/>
</dbReference>
<dbReference type="InterPro" id="IPR005141">
    <property type="entry name" value="eRF1_2"/>
</dbReference>
<evidence type="ECO:0000256" key="6">
    <source>
        <dbReference type="ARBA" id="ARBA00022917"/>
    </source>
</evidence>
<dbReference type="Proteomes" id="UP000054408">
    <property type="component" value="Unassembled WGS sequence"/>
</dbReference>
<dbReference type="SUPFAM" id="SSF53137">
    <property type="entry name" value="Translational machinery components"/>
    <property type="match status" value="1"/>
</dbReference>
<keyword evidence="5" id="KW-0963">Cytoplasm</keyword>
<dbReference type="Gene3D" id="3.30.1330.30">
    <property type="match status" value="1"/>
</dbReference>
<comment type="similarity">
    <text evidence="2">Belongs to the eukaryotic release factor 1 family.</text>
</comment>
<dbReference type="SUPFAM" id="SSF55481">
    <property type="entry name" value="N-terminal domain of eukaryotic peptide chain release factor subunit 1, ERF1"/>
    <property type="match status" value="1"/>
</dbReference>
<dbReference type="FunFam" id="3.30.960.10:FF:000003">
    <property type="entry name" value="Peptide chain release factor subunit 1"/>
    <property type="match status" value="1"/>
</dbReference>
<dbReference type="PANTHER" id="PTHR10113">
    <property type="entry name" value="PEPTIDE CHAIN RELEASE FACTOR SUBUNIT 1"/>
    <property type="match status" value="1"/>
</dbReference>
<proteinExistence type="inferred from homology"/>
<sequence length="441" mass="49244">MADPDKEERELVEMFKMKKILTSLENARGNGTSMITLIAPPGDQVSSLTRLLTDEAGSASNIKSRVNRLSVLSAITSAQQKLKGFNQIPPNGLALYTGTVLTDDGKEKKVTYAIEPIKPLNTSMYMCDSRFHVQPLKDLLQQDDTFGFIIMDGSGALFATLSGNHRNILQKVGVELPKKHGRGGQSAVRFARLRMEARRNWVRKVGEMATKHYITDDMPNVAGLILAGSADFKRELAESELLDMRLRDIVLKQVDISYGMEAGLAQAIDQSAEVLANVKFLKEKKLIKEYFEHIAQDTGKVCYGVKDTMQAIEMGAVETLIVWEDLVMERIEMTNPQTGTATVVFLTPEQQQDPTFFHDRETGIELEIGEREDLVEWLATNYSKFGARIAFVTDRSQEGSQFCKGFGGLGGILRYRVDFAAMDYNSDDWDEYSYTSDEGAI</sequence>
<dbReference type="InterPro" id="IPR004403">
    <property type="entry name" value="Peptide_chain-rel_eRF1/aRF1"/>
</dbReference>
<evidence type="ECO:0000256" key="2">
    <source>
        <dbReference type="ARBA" id="ARBA00005326"/>
    </source>
</evidence>
<dbReference type="RefSeq" id="XP_013755399.1">
    <property type="nucleotide sequence ID" value="XM_013899945.1"/>
</dbReference>
<dbReference type="InterPro" id="IPR042226">
    <property type="entry name" value="eFR1_2_sf"/>
</dbReference>
<dbReference type="eggNOG" id="KOG0688">
    <property type="taxonomic scope" value="Eukaryota"/>
</dbReference>
<dbReference type="GeneID" id="25567039"/>
<dbReference type="GO" id="GO:0005737">
    <property type="term" value="C:cytoplasm"/>
    <property type="evidence" value="ECO:0007669"/>
    <property type="project" value="UniProtKB-SubCell"/>
</dbReference>
<evidence type="ECO:0000256" key="5">
    <source>
        <dbReference type="ARBA" id="ARBA00022490"/>
    </source>
</evidence>
<dbReference type="FunFam" id="3.30.1330.30:FF:000006">
    <property type="entry name" value="Peptide chain release factor subunit 1"/>
    <property type="match status" value="1"/>
</dbReference>
<dbReference type="NCBIfam" id="TIGR03676">
    <property type="entry name" value="aRF1_eRF1"/>
    <property type="match status" value="1"/>
</dbReference>